<dbReference type="GeneID" id="73323353"/>
<name>A0AA37LAF6_9PEZI</name>
<gene>
    <name evidence="1" type="ORF">ColSpa_02551</name>
</gene>
<dbReference type="AlphaFoldDB" id="A0AA37LAF6"/>
<accession>A0AA37LAF6</accession>
<dbReference type="EMBL" id="BQXU01000004">
    <property type="protein sequence ID" value="GKT42370.1"/>
    <property type="molecule type" value="Genomic_DNA"/>
</dbReference>
<reference evidence="1 2" key="1">
    <citation type="submission" date="2022-03" db="EMBL/GenBank/DDBJ databases">
        <title>Genome data of Colletotrichum spp.</title>
        <authorList>
            <person name="Utami Y.D."/>
            <person name="Hiruma K."/>
        </authorList>
    </citation>
    <scope>NUCLEOTIDE SEQUENCE [LARGE SCALE GENOMIC DNA]</scope>
    <source>
        <strain evidence="1 2">MAFF 239500</strain>
    </source>
</reference>
<sequence length="111" mass="12549">MAPTPENAIRAAKEPYKTEQVNDQGLPINTAMLPVLNHAKIEKVMWQVAAYGQWVEEHNNDVTQWITIHGRNDTIDQIIVNDMSALALKDLLIESTYYIPTSEPDVVLVHL</sequence>
<evidence type="ECO:0000313" key="1">
    <source>
        <dbReference type="EMBL" id="GKT42370.1"/>
    </source>
</evidence>
<proteinExistence type="predicted"/>
<dbReference type="RefSeq" id="XP_049124720.1">
    <property type="nucleotide sequence ID" value="XM_049268763.1"/>
</dbReference>
<comment type="caution">
    <text evidence="1">The sequence shown here is derived from an EMBL/GenBank/DDBJ whole genome shotgun (WGS) entry which is preliminary data.</text>
</comment>
<evidence type="ECO:0000313" key="2">
    <source>
        <dbReference type="Proteomes" id="UP001055115"/>
    </source>
</evidence>
<dbReference type="Proteomes" id="UP001055115">
    <property type="component" value="Unassembled WGS sequence"/>
</dbReference>
<keyword evidence="2" id="KW-1185">Reference proteome</keyword>
<protein>
    <submittedName>
        <fullName evidence="1">Uncharacterized protein</fullName>
    </submittedName>
</protein>
<organism evidence="1 2">
    <name type="scientific">Colletotrichum spaethianum</name>
    <dbReference type="NCBI Taxonomy" id="700344"/>
    <lineage>
        <taxon>Eukaryota</taxon>
        <taxon>Fungi</taxon>
        <taxon>Dikarya</taxon>
        <taxon>Ascomycota</taxon>
        <taxon>Pezizomycotina</taxon>
        <taxon>Sordariomycetes</taxon>
        <taxon>Hypocreomycetidae</taxon>
        <taxon>Glomerellales</taxon>
        <taxon>Glomerellaceae</taxon>
        <taxon>Colletotrichum</taxon>
        <taxon>Colletotrichum spaethianum species complex</taxon>
    </lineage>
</organism>